<gene>
    <name evidence="4" type="ORF">QRD02_09100</name>
</gene>
<dbReference type="Pfam" id="PF11551">
    <property type="entry name" value="Omp28"/>
    <property type="match status" value="1"/>
</dbReference>
<dbReference type="Pfam" id="PF18962">
    <property type="entry name" value="Por_Secre_tail"/>
    <property type="match status" value="1"/>
</dbReference>
<proteinExistence type="predicted"/>
<protein>
    <submittedName>
        <fullName evidence="4">Omp28-related outer membrane protein</fullName>
    </submittedName>
</protein>
<reference evidence="4 5" key="1">
    <citation type="submission" date="2023-06" db="EMBL/GenBank/DDBJ databases">
        <authorList>
            <person name="Ye Y.-Q."/>
            <person name="Du Z.-J."/>
        </authorList>
    </citation>
    <scope>NUCLEOTIDE SEQUENCE [LARGE SCALE GENOMIC DNA]</scope>
    <source>
        <strain evidence="4 5">SDUM287046</strain>
    </source>
</reference>
<feature type="signal peptide" evidence="2">
    <location>
        <begin position="1"/>
        <end position="20"/>
    </location>
</feature>
<dbReference type="Proteomes" id="UP001244787">
    <property type="component" value="Unassembled WGS sequence"/>
</dbReference>
<keyword evidence="5" id="KW-1185">Reference proteome</keyword>
<dbReference type="RefSeq" id="WP_290254630.1">
    <property type="nucleotide sequence ID" value="NZ_JAUGQQ010000005.1"/>
</dbReference>
<dbReference type="InterPro" id="IPR026444">
    <property type="entry name" value="Secre_tail"/>
</dbReference>
<name>A0ABT8DIB4_9FLAO</name>
<evidence type="ECO:0000256" key="2">
    <source>
        <dbReference type="SAM" id="SignalP"/>
    </source>
</evidence>
<evidence type="ECO:0000259" key="3">
    <source>
        <dbReference type="Pfam" id="PF18962"/>
    </source>
</evidence>
<accession>A0ABT8DIB4</accession>
<evidence type="ECO:0000313" key="5">
    <source>
        <dbReference type="Proteomes" id="UP001244787"/>
    </source>
</evidence>
<organism evidence="4 5">
    <name type="scientific">Aequorivita aurantiaca</name>
    <dbReference type="NCBI Taxonomy" id="3053356"/>
    <lineage>
        <taxon>Bacteria</taxon>
        <taxon>Pseudomonadati</taxon>
        <taxon>Bacteroidota</taxon>
        <taxon>Flavobacteriia</taxon>
        <taxon>Flavobacteriales</taxon>
        <taxon>Flavobacteriaceae</taxon>
        <taxon>Aequorivita</taxon>
    </lineage>
</organism>
<keyword evidence="1 2" id="KW-0732">Signal</keyword>
<dbReference type="EMBL" id="JAUGQQ010000005">
    <property type="protein sequence ID" value="MDN3724539.1"/>
    <property type="molecule type" value="Genomic_DNA"/>
</dbReference>
<sequence length="567" mass="61719">MNRKLPLSLVVAFFACATYAQTIVSTSPQDQNVVLEEFTGIHCVFCPQGHVIASAIQNANPDRVSLINIHQGGFSTPGPGEPDFRTPYGNAIVAQSYSGSGFGYPSGTVNRHVFPGRSMASGGGTAMGRNYWTISATETLAKPSPVNVAVEAEIDVQTNVLTIHVEAYYTSSSSQGTNMLNVALLQNNTKGPQTGGNLCDQYVHMHRLVEMVTGQWGEEITTTTSGTFVDRTYTYPIPANYNNVPVELADLEVVAFMTETHQEIYSGNRTYPTFTNFTHSNDANVRYLVEIEDPCANYLSPEVNIQNLGQNTITSLAIEYSINGGSPTTYNWNGNLTSMNYETITLPGVRFDIQANNTLTVTTANDDDNSNNSASATFDKAYDATTTVNMVLQTDQYGSECRWNVTDFDGNIIYSGGPYGNNQTINETFTLPSNCYTFNINDTYGDGGGPVTLTDTDPNNTVIFQTNGAFGCGDSVKFSTDGFVLGVEQAQLEEVVLYPNPARTILNVINAENANLQVFDIVGKMILSQNNIGLNAEINVTQLQSGTYFMKISKDNLVTTRRFIISN</sequence>
<feature type="domain" description="Secretion system C-terminal sorting" evidence="3">
    <location>
        <begin position="497"/>
        <end position="565"/>
    </location>
</feature>
<dbReference type="PROSITE" id="PS51257">
    <property type="entry name" value="PROKAR_LIPOPROTEIN"/>
    <property type="match status" value="1"/>
</dbReference>
<feature type="chain" id="PRO_5046981530" evidence="2">
    <location>
        <begin position="21"/>
        <end position="567"/>
    </location>
</feature>
<dbReference type="InterPro" id="IPR013783">
    <property type="entry name" value="Ig-like_fold"/>
</dbReference>
<comment type="caution">
    <text evidence="4">The sequence shown here is derived from an EMBL/GenBank/DDBJ whole genome shotgun (WGS) entry which is preliminary data.</text>
</comment>
<dbReference type="NCBIfam" id="TIGR04183">
    <property type="entry name" value="Por_Secre_tail"/>
    <property type="match status" value="1"/>
</dbReference>
<dbReference type="InterPro" id="IPR021615">
    <property type="entry name" value="Omp28"/>
</dbReference>
<evidence type="ECO:0000256" key="1">
    <source>
        <dbReference type="ARBA" id="ARBA00022729"/>
    </source>
</evidence>
<dbReference type="Gene3D" id="2.60.40.10">
    <property type="entry name" value="Immunoglobulins"/>
    <property type="match status" value="1"/>
</dbReference>
<evidence type="ECO:0000313" key="4">
    <source>
        <dbReference type="EMBL" id="MDN3724539.1"/>
    </source>
</evidence>